<reference evidence="1" key="1">
    <citation type="submission" date="2020-09" db="EMBL/GenBank/DDBJ databases">
        <authorList>
            <person name="Kikuchi T."/>
        </authorList>
    </citation>
    <scope>NUCLEOTIDE SEQUENCE</scope>
    <source>
        <strain evidence="1">SH1</strain>
    </source>
</reference>
<protein>
    <submittedName>
        <fullName evidence="1">Uncharacterized protein</fullName>
    </submittedName>
</protein>
<dbReference type="EMBL" id="CAJFDH010000005">
    <property type="protein sequence ID" value="CAD5223979.1"/>
    <property type="molecule type" value="Genomic_DNA"/>
</dbReference>
<dbReference type="EMBL" id="CAJFCW020000005">
    <property type="protein sequence ID" value="CAG9119283.1"/>
    <property type="molecule type" value="Genomic_DNA"/>
</dbReference>
<gene>
    <name evidence="1" type="ORF">BOKJ2_LOCUS10749</name>
</gene>
<dbReference type="AlphaFoldDB" id="A0A811L8L8"/>
<evidence type="ECO:0000313" key="1">
    <source>
        <dbReference type="EMBL" id="CAD5223979.1"/>
    </source>
</evidence>
<sequence length="80" mass="9445">MEDIFFVPFKTDSLSVNHKSNLNRVFHLQSSPNLYHKNVIIEDNPKKVDEKWTHWLCCAFTTGCITEFGRLMARAIWNLF</sequence>
<name>A0A811L8L8_9BILA</name>
<keyword evidence="2" id="KW-1185">Reference proteome</keyword>
<organism evidence="1 2">
    <name type="scientific">Bursaphelenchus okinawaensis</name>
    <dbReference type="NCBI Taxonomy" id="465554"/>
    <lineage>
        <taxon>Eukaryota</taxon>
        <taxon>Metazoa</taxon>
        <taxon>Ecdysozoa</taxon>
        <taxon>Nematoda</taxon>
        <taxon>Chromadorea</taxon>
        <taxon>Rhabditida</taxon>
        <taxon>Tylenchina</taxon>
        <taxon>Tylenchomorpha</taxon>
        <taxon>Aphelenchoidea</taxon>
        <taxon>Aphelenchoididae</taxon>
        <taxon>Bursaphelenchus</taxon>
    </lineage>
</organism>
<proteinExistence type="predicted"/>
<evidence type="ECO:0000313" key="2">
    <source>
        <dbReference type="Proteomes" id="UP000614601"/>
    </source>
</evidence>
<dbReference type="Proteomes" id="UP000614601">
    <property type="component" value="Unassembled WGS sequence"/>
</dbReference>
<dbReference type="Proteomes" id="UP000783686">
    <property type="component" value="Unassembled WGS sequence"/>
</dbReference>
<accession>A0A811L8L8</accession>
<comment type="caution">
    <text evidence="1">The sequence shown here is derived from an EMBL/GenBank/DDBJ whole genome shotgun (WGS) entry which is preliminary data.</text>
</comment>